<comment type="similarity">
    <text evidence="2 12">Belongs to the amiloride-sensitive sodium channel (TC 1.A.6) family.</text>
</comment>
<keyword evidence="14" id="KW-1185">Reference proteome</keyword>
<evidence type="ECO:0000256" key="1">
    <source>
        <dbReference type="ARBA" id="ARBA00004141"/>
    </source>
</evidence>
<keyword evidence="7" id="KW-0915">Sodium</keyword>
<keyword evidence="3 12" id="KW-0813">Transport</keyword>
<keyword evidence="8 12" id="KW-0406">Ion transport</keyword>
<proteinExistence type="inferred from homology"/>
<evidence type="ECO:0000256" key="4">
    <source>
        <dbReference type="ARBA" id="ARBA00022461"/>
    </source>
</evidence>
<keyword evidence="11 12" id="KW-0407">Ion channel</keyword>
<evidence type="ECO:0000256" key="7">
    <source>
        <dbReference type="ARBA" id="ARBA00023053"/>
    </source>
</evidence>
<comment type="subcellular location">
    <subcellularLocation>
        <location evidence="1">Membrane</location>
        <topology evidence="1">Multi-pass membrane protein</topology>
    </subcellularLocation>
</comment>
<evidence type="ECO:0000256" key="11">
    <source>
        <dbReference type="ARBA" id="ARBA00023303"/>
    </source>
</evidence>
<name>A0ABM3UVA5_MUSDO</name>
<evidence type="ECO:0000256" key="10">
    <source>
        <dbReference type="ARBA" id="ARBA00023201"/>
    </source>
</evidence>
<keyword evidence="9 13" id="KW-0472">Membrane</keyword>
<dbReference type="Proteomes" id="UP001652621">
    <property type="component" value="Unplaced"/>
</dbReference>
<evidence type="ECO:0000256" key="8">
    <source>
        <dbReference type="ARBA" id="ARBA00023065"/>
    </source>
</evidence>
<protein>
    <submittedName>
        <fullName evidence="15">Pickpocket protein 19-like</fullName>
    </submittedName>
</protein>
<evidence type="ECO:0000256" key="6">
    <source>
        <dbReference type="ARBA" id="ARBA00022989"/>
    </source>
</evidence>
<dbReference type="InterPro" id="IPR001873">
    <property type="entry name" value="ENaC"/>
</dbReference>
<gene>
    <name evidence="15" type="primary">LOC131802102</name>
</gene>
<evidence type="ECO:0000313" key="15">
    <source>
        <dbReference type="RefSeq" id="XP_058977471.1"/>
    </source>
</evidence>
<dbReference type="RefSeq" id="XP_058977471.1">
    <property type="nucleotide sequence ID" value="XM_059121488.1"/>
</dbReference>
<dbReference type="GeneID" id="131802102"/>
<evidence type="ECO:0000313" key="14">
    <source>
        <dbReference type="Proteomes" id="UP001652621"/>
    </source>
</evidence>
<evidence type="ECO:0000256" key="3">
    <source>
        <dbReference type="ARBA" id="ARBA00022448"/>
    </source>
</evidence>
<evidence type="ECO:0000256" key="12">
    <source>
        <dbReference type="RuleBase" id="RU000679"/>
    </source>
</evidence>
<keyword evidence="4 12" id="KW-0894">Sodium channel</keyword>
<dbReference type="PANTHER" id="PTHR11690:SF300">
    <property type="entry name" value="PICKPOCKET PROTEIN 19"/>
    <property type="match status" value="1"/>
</dbReference>
<accession>A0ABM3UVA5</accession>
<feature type="transmembrane region" description="Helical" evidence="13">
    <location>
        <begin position="85"/>
        <end position="102"/>
    </location>
</feature>
<evidence type="ECO:0000256" key="2">
    <source>
        <dbReference type="ARBA" id="ARBA00007193"/>
    </source>
</evidence>
<keyword evidence="10 12" id="KW-0739">Sodium transport</keyword>
<evidence type="ECO:0000256" key="5">
    <source>
        <dbReference type="ARBA" id="ARBA00022692"/>
    </source>
</evidence>
<keyword evidence="5 12" id="KW-0812">Transmembrane</keyword>
<evidence type="ECO:0000256" key="13">
    <source>
        <dbReference type="SAM" id="Phobius"/>
    </source>
</evidence>
<keyword evidence="6 13" id="KW-1133">Transmembrane helix</keyword>
<evidence type="ECO:0000256" key="9">
    <source>
        <dbReference type="ARBA" id="ARBA00023136"/>
    </source>
</evidence>
<reference evidence="15" key="1">
    <citation type="submission" date="2025-08" db="UniProtKB">
        <authorList>
            <consortium name="RefSeq"/>
        </authorList>
    </citation>
    <scope>IDENTIFICATION</scope>
    <source>
        <strain evidence="15">Aabys</strain>
        <tissue evidence="15">Whole body</tissue>
    </source>
</reference>
<dbReference type="Pfam" id="PF00858">
    <property type="entry name" value="ASC"/>
    <property type="match status" value="1"/>
</dbReference>
<sequence>MNESGRGMICDCIDNCESLLFLAAVNAQPVPSTSTNVTAPVIYIDIYYNRKTLTKYEARLRYTFLNMVGYIGGVFGLFWGASVLSLVEICYAIVRLFLGFLWRRMKKLRRSRRIATKLSVIKE</sequence>
<dbReference type="Gene3D" id="1.10.287.770">
    <property type="entry name" value="YojJ-like"/>
    <property type="match status" value="1"/>
</dbReference>
<dbReference type="PANTHER" id="PTHR11690">
    <property type="entry name" value="AMILORIDE-SENSITIVE SODIUM CHANNEL-RELATED"/>
    <property type="match status" value="1"/>
</dbReference>
<feature type="transmembrane region" description="Helical" evidence="13">
    <location>
        <begin position="60"/>
        <end position="79"/>
    </location>
</feature>
<organism evidence="14 15">
    <name type="scientific">Musca domestica</name>
    <name type="common">House fly</name>
    <dbReference type="NCBI Taxonomy" id="7370"/>
    <lineage>
        <taxon>Eukaryota</taxon>
        <taxon>Metazoa</taxon>
        <taxon>Ecdysozoa</taxon>
        <taxon>Arthropoda</taxon>
        <taxon>Hexapoda</taxon>
        <taxon>Insecta</taxon>
        <taxon>Pterygota</taxon>
        <taxon>Neoptera</taxon>
        <taxon>Endopterygota</taxon>
        <taxon>Diptera</taxon>
        <taxon>Brachycera</taxon>
        <taxon>Muscomorpha</taxon>
        <taxon>Muscoidea</taxon>
        <taxon>Muscidae</taxon>
        <taxon>Musca</taxon>
    </lineage>
</organism>